<dbReference type="Pfam" id="PF18759">
    <property type="entry name" value="Plavaka"/>
    <property type="match status" value="1"/>
</dbReference>
<evidence type="ECO:0008006" key="4">
    <source>
        <dbReference type="Google" id="ProtNLM"/>
    </source>
</evidence>
<name>A0ABR3FN77_9AGAR</name>
<accession>A0ABR3FN77</accession>
<sequence>MAEYCVGCQKCFNLRGLRRHFAQTNNPPCINYANSIAATAADPFFSDEEQEDLLDDFDFDCGPVPFDGDYFGHDYTMHELGQGADEWAGTENDAHDLDGGDWEDEQPEKEGEGADSEDDEGEDEDDKRDLDDFDEDEINAMLEEIGERPRRARDGELPGVPDDEILEHGVESSLGNPAESVPTPNPARRAKIEDCLRHSPTIVNFGGRAGQPIADGSREDADTRYRQELGGESNIWHPFASQIDWEVAHWAKLRGPGSNAFNKFLKIPGVVDALGLSFKTTQELNKIIDSELPGRPPFMRSEAVVADEPFEFYYRDILECVKALWGDPDFSSYLIMCPERHYTDDSLTKRLFHNMHTGEWWWLTQEEVEKKKPGATIIPIIISSDKTQLTVFGNKTAYPVYMSIGNIPKEIRRKTSRGAYLLLAYLPTSKLSHIRKKAARKRALANLFHACMKHILEPLKEAGVRGMKVVDGVGVSRRGHPIFAVYVADYPEQTLATTAKGNRCPALCPTKPEQLGDDDTNGPFLNLKDALDVLLTISEGPTAFAKRCKDNGMKPIPDPFWKDLPHTNIFHSITPDILHQLYQGLIKHLIAWLIKIVGAAEIDARCRRFPPNHNIRLFLQGISGLSRVTGTEHQMIGRFLLGLTIDIRIPGHPSSSSSRLCAAVRGMLDFVYLTQYPLHTSDSLQLLEEALTRFHDHKDIFIELGACSGFRIPKLHGCQHYSRHFTNFGTADNYNTEYTERLHNTEYTERLHIDLAKDAYRSTNRRDELPQMVLWLDRREKLHRHTKFINSLLSQTSAPPLIYDITPGVAFERTIKMSRHPTVKSLPFTKIISDYGATHFREALARYIIGIRHPELSTRALVRESERLYLPFARVPVWHKVKWTTPDMYSLTEMGTIIVDSAHVNPARTNKRGHVVPGRFDTVLIDLGDGNTFGVSGEPSSLQLDI</sequence>
<evidence type="ECO:0000313" key="2">
    <source>
        <dbReference type="EMBL" id="KAL0576824.1"/>
    </source>
</evidence>
<dbReference type="InterPro" id="IPR041078">
    <property type="entry name" value="Plavaka"/>
</dbReference>
<organism evidence="2 3">
    <name type="scientific">Marasmius crinis-equi</name>
    <dbReference type="NCBI Taxonomy" id="585013"/>
    <lineage>
        <taxon>Eukaryota</taxon>
        <taxon>Fungi</taxon>
        <taxon>Dikarya</taxon>
        <taxon>Basidiomycota</taxon>
        <taxon>Agaricomycotina</taxon>
        <taxon>Agaricomycetes</taxon>
        <taxon>Agaricomycetidae</taxon>
        <taxon>Agaricales</taxon>
        <taxon>Marasmiineae</taxon>
        <taxon>Marasmiaceae</taxon>
        <taxon>Marasmius</taxon>
    </lineage>
</organism>
<feature type="region of interest" description="Disordered" evidence="1">
    <location>
        <begin position="88"/>
        <end position="163"/>
    </location>
</feature>
<feature type="compositionally biased region" description="Acidic residues" evidence="1">
    <location>
        <begin position="99"/>
        <end position="138"/>
    </location>
</feature>
<evidence type="ECO:0000256" key="1">
    <source>
        <dbReference type="SAM" id="MobiDB-lite"/>
    </source>
</evidence>
<comment type="caution">
    <text evidence="2">The sequence shown here is derived from an EMBL/GenBank/DDBJ whole genome shotgun (WGS) entry which is preliminary data.</text>
</comment>
<proteinExistence type="predicted"/>
<dbReference type="Proteomes" id="UP001465976">
    <property type="component" value="Unassembled WGS sequence"/>
</dbReference>
<keyword evidence="3" id="KW-1185">Reference proteome</keyword>
<protein>
    <recommendedName>
        <fullName evidence="4">C2H2-type domain-containing protein</fullName>
    </recommendedName>
</protein>
<dbReference type="EMBL" id="JBAHYK010000196">
    <property type="protein sequence ID" value="KAL0576824.1"/>
    <property type="molecule type" value="Genomic_DNA"/>
</dbReference>
<reference evidence="2 3" key="1">
    <citation type="submission" date="2024-02" db="EMBL/GenBank/DDBJ databases">
        <title>A draft genome for the cacao thread blight pathogen Marasmius crinis-equi.</title>
        <authorList>
            <person name="Cohen S.P."/>
            <person name="Baruah I.K."/>
            <person name="Amoako-Attah I."/>
            <person name="Bukari Y."/>
            <person name="Meinhardt L.W."/>
            <person name="Bailey B.A."/>
        </authorList>
    </citation>
    <scope>NUCLEOTIDE SEQUENCE [LARGE SCALE GENOMIC DNA]</scope>
    <source>
        <strain evidence="2 3">GH-76</strain>
    </source>
</reference>
<evidence type="ECO:0000313" key="3">
    <source>
        <dbReference type="Proteomes" id="UP001465976"/>
    </source>
</evidence>
<feature type="compositionally biased region" description="Basic and acidic residues" evidence="1">
    <location>
        <begin position="145"/>
        <end position="156"/>
    </location>
</feature>
<gene>
    <name evidence="2" type="ORF">V5O48_005165</name>
</gene>